<accession>A0A9P8UVQ9</accession>
<name>A0A9P8UVQ9_9PEZI</name>
<keyword evidence="4" id="KW-1185">Reference proteome</keyword>
<dbReference type="RefSeq" id="XP_045963072.1">
    <property type="nucleotide sequence ID" value="XM_046109004.1"/>
</dbReference>
<feature type="compositionally biased region" description="Basic and acidic residues" evidence="2">
    <location>
        <begin position="73"/>
        <end position="97"/>
    </location>
</feature>
<evidence type="ECO:0000256" key="1">
    <source>
        <dbReference type="SAM" id="Coils"/>
    </source>
</evidence>
<gene>
    <name evidence="3" type="ORF">BKA67DRAFT_685565</name>
</gene>
<organism evidence="3 4">
    <name type="scientific">Truncatella angustata</name>
    <dbReference type="NCBI Taxonomy" id="152316"/>
    <lineage>
        <taxon>Eukaryota</taxon>
        <taxon>Fungi</taxon>
        <taxon>Dikarya</taxon>
        <taxon>Ascomycota</taxon>
        <taxon>Pezizomycotina</taxon>
        <taxon>Sordariomycetes</taxon>
        <taxon>Xylariomycetidae</taxon>
        <taxon>Amphisphaeriales</taxon>
        <taxon>Sporocadaceae</taxon>
        <taxon>Truncatella</taxon>
    </lineage>
</organism>
<reference evidence="3" key="1">
    <citation type="journal article" date="2021" name="Nat. Commun.">
        <title>Genetic determinants of endophytism in the Arabidopsis root mycobiome.</title>
        <authorList>
            <person name="Mesny F."/>
            <person name="Miyauchi S."/>
            <person name="Thiergart T."/>
            <person name="Pickel B."/>
            <person name="Atanasova L."/>
            <person name="Karlsson M."/>
            <person name="Huettel B."/>
            <person name="Barry K.W."/>
            <person name="Haridas S."/>
            <person name="Chen C."/>
            <person name="Bauer D."/>
            <person name="Andreopoulos W."/>
            <person name="Pangilinan J."/>
            <person name="LaButti K."/>
            <person name="Riley R."/>
            <person name="Lipzen A."/>
            <person name="Clum A."/>
            <person name="Drula E."/>
            <person name="Henrissat B."/>
            <person name="Kohler A."/>
            <person name="Grigoriev I.V."/>
            <person name="Martin F.M."/>
            <person name="Hacquard S."/>
        </authorList>
    </citation>
    <scope>NUCLEOTIDE SEQUENCE</scope>
    <source>
        <strain evidence="3">MPI-SDFR-AT-0073</strain>
    </source>
</reference>
<protein>
    <submittedName>
        <fullName evidence="3">Uncharacterized protein</fullName>
    </submittedName>
</protein>
<sequence length="419" mass="48533">MDPFDHPMTECLPESENAPKSQQPGPEIVIVNKLETMLHTSFSLISDRLDNFANEIKGLPTKTVILLRTKGDVNKEDPSYPSDQEHRAQITRRDSQFDHFSTQQQQWQQDINDLKRQNSNLATTLEQKEAELNTATANVSRLRQKESQFRKMILEKAGTQKVSDQEVKDKFLGLRQRSQAIANGNYFDLGRIVKPKDEQYLFSTKLWADLPPTDRKNRLNAEIYMILHKYILDAKCFGLDGCFYGKKKFPRHLESDLSDFETYLEEMQVDDQLIQRWRFATIDCANRLDNASATVRRIVDKIAKFCEPVVIRNDRARDTFKQELTLLCKDAFDLRMILRRSEDGYRCEVVPSAPDRAYLVSNWDYLVEPQGVEEGKNNQASDEIAYTLFGALTKLRGDGEEGRRVLEKALVILKRRRLT</sequence>
<comment type="caution">
    <text evidence="3">The sequence shown here is derived from an EMBL/GenBank/DDBJ whole genome shotgun (WGS) entry which is preliminary data.</text>
</comment>
<dbReference type="GeneID" id="70137895"/>
<dbReference type="EMBL" id="JAGPXC010000001">
    <property type="protein sequence ID" value="KAH6658941.1"/>
    <property type="molecule type" value="Genomic_DNA"/>
</dbReference>
<keyword evidence="1" id="KW-0175">Coiled coil</keyword>
<proteinExistence type="predicted"/>
<dbReference type="AlphaFoldDB" id="A0A9P8UVQ9"/>
<feature type="region of interest" description="Disordered" evidence="2">
    <location>
        <begin position="1"/>
        <end position="25"/>
    </location>
</feature>
<feature type="region of interest" description="Disordered" evidence="2">
    <location>
        <begin position="73"/>
        <end position="102"/>
    </location>
</feature>
<dbReference type="Proteomes" id="UP000758603">
    <property type="component" value="Unassembled WGS sequence"/>
</dbReference>
<feature type="coiled-coil region" evidence="1">
    <location>
        <begin position="104"/>
        <end position="145"/>
    </location>
</feature>
<evidence type="ECO:0000313" key="4">
    <source>
        <dbReference type="Proteomes" id="UP000758603"/>
    </source>
</evidence>
<evidence type="ECO:0000256" key="2">
    <source>
        <dbReference type="SAM" id="MobiDB-lite"/>
    </source>
</evidence>
<evidence type="ECO:0000313" key="3">
    <source>
        <dbReference type="EMBL" id="KAH6658941.1"/>
    </source>
</evidence>
<dbReference type="OrthoDB" id="5393537at2759"/>